<sequence>MRYLKILALLIFIAILLIFFQQNTDILNTGLQFQLDIFGNVWRSMQTPLYFVLVAAFFLGGVLTLLYFFIEKLRLAKQLRTCRSQIGKLEQEVNSLRNLPLQETYPAVSEESYAASPESKAETGT</sequence>
<evidence type="ECO:0000259" key="8">
    <source>
        <dbReference type="Pfam" id="PF06305"/>
    </source>
</evidence>
<keyword evidence="1" id="KW-1003">Cell membrane</keyword>
<feature type="transmembrane region" description="Helical" evidence="7">
    <location>
        <begin position="48"/>
        <end position="70"/>
    </location>
</feature>
<keyword evidence="2 7" id="KW-0812">Transmembrane</keyword>
<feature type="region of interest" description="Disordered" evidence="6">
    <location>
        <begin position="106"/>
        <end position="125"/>
    </location>
</feature>
<protein>
    <submittedName>
        <fullName evidence="9">Putative integral membrane protein</fullName>
    </submittedName>
</protein>
<dbReference type="PATRIC" id="fig|1262666.3.peg.466"/>
<dbReference type="Pfam" id="PF06305">
    <property type="entry name" value="LapA_dom"/>
    <property type="match status" value="1"/>
</dbReference>
<evidence type="ECO:0000256" key="5">
    <source>
        <dbReference type="SAM" id="Coils"/>
    </source>
</evidence>
<keyword evidence="4 7" id="KW-0472">Membrane</keyword>
<evidence type="ECO:0000256" key="3">
    <source>
        <dbReference type="ARBA" id="ARBA00022989"/>
    </source>
</evidence>
<feature type="coiled-coil region" evidence="5">
    <location>
        <begin position="72"/>
        <end position="99"/>
    </location>
</feature>
<gene>
    <name evidence="9" type="ORF">PCS_00465</name>
</gene>
<dbReference type="Proteomes" id="UP000011922">
    <property type="component" value="Unassembled WGS sequence"/>
</dbReference>
<feature type="domain" description="Lipopolysaccharide assembly protein A" evidence="8">
    <location>
        <begin position="38"/>
        <end position="94"/>
    </location>
</feature>
<evidence type="ECO:0000313" key="10">
    <source>
        <dbReference type="Proteomes" id="UP000011922"/>
    </source>
</evidence>
<dbReference type="EMBL" id="AOSV01000003">
    <property type="protein sequence ID" value="EMG38831.1"/>
    <property type="molecule type" value="Genomic_DNA"/>
</dbReference>
<dbReference type="RefSeq" id="WP_005983651.1">
    <property type="nucleotide sequence ID" value="NZ_AOSV01000003.1"/>
</dbReference>
<organism evidence="9 10">
    <name type="scientific">Desulfocurvibacter africanus PCS</name>
    <dbReference type="NCBI Taxonomy" id="1262666"/>
    <lineage>
        <taxon>Bacteria</taxon>
        <taxon>Pseudomonadati</taxon>
        <taxon>Thermodesulfobacteriota</taxon>
        <taxon>Desulfovibrionia</taxon>
        <taxon>Desulfovibrionales</taxon>
        <taxon>Desulfovibrionaceae</taxon>
        <taxon>Desulfocurvibacter</taxon>
    </lineage>
</organism>
<comment type="caution">
    <text evidence="9">The sequence shown here is derived from an EMBL/GenBank/DDBJ whole genome shotgun (WGS) entry which is preliminary data.</text>
</comment>
<evidence type="ECO:0000256" key="4">
    <source>
        <dbReference type="ARBA" id="ARBA00023136"/>
    </source>
</evidence>
<dbReference type="OrthoDB" id="5465169at2"/>
<dbReference type="GO" id="GO:0005886">
    <property type="term" value="C:plasma membrane"/>
    <property type="evidence" value="ECO:0007669"/>
    <property type="project" value="InterPro"/>
</dbReference>
<name>M5Q2W5_DESAF</name>
<evidence type="ECO:0000256" key="6">
    <source>
        <dbReference type="SAM" id="MobiDB-lite"/>
    </source>
</evidence>
<evidence type="ECO:0000256" key="7">
    <source>
        <dbReference type="SAM" id="Phobius"/>
    </source>
</evidence>
<evidence type="ECO:0000256" key="2">
    <source>
        <dbReference type="ARBA" id="ARBA00022692"/>
    </source>
</evidence>
<dbReference type="AlphaFoldDB" id="M5Q2W5"/>
<reference evidence="9 10" key="1">
    <citation type="journal article" date="2013" name="Genome Announc.">
        <title>Draft Genome Sequence for Desulfovibrio africanus Strain PCS.</title>
        <authorList>
            <person name="Brown S.D."/>
            <person name="Utturkar S.M."/>
            <person name="Arkin A.P."/>
            <person name="Deutschbauer A.M."/>
            <person name="Elias D.A."/>
            <person name="Hazen T.C."/>
            <person name="Chakraborty R."/>
        </authorList>
    </citation>
    <scope>NUCLEOTIDE SEQUENCE [LARGE SCALE GENOMIC DNA]</scope>
    <source>
        <strain evidence="9 10">PCS</strain>
    </source>
</reference>
<evidence type="ECO:0000256" key="1">
    <source>
        <dbReference type="ARBA" id="ARBA00022475"/>
    </source>
</evidence>
<keyword evidence="5" id="KW-0175">Coiled coil</keyword>
<accession>M5Q2W5</accession>
<proteinExistence type="predicted"/>
<dbReference type="InterPro" id="IPR010445">
    <property type="entry name" value="LapA_dom"/>
</dbReference>
<evidence type="ECO:0000313" key="9">
    <source>
        <dbReference type="EMBL" id="EMG38831.1"/>
    </source>
</evidence>
<keyword evidence="3 7" id="KW-1133">Transmembrane helix</keyword>